<proteinExistence type="predicted"/>
<organism evidence="1 2">
    <name type="scientific">Agrobacterium tumefaciens</name>
    <dbReference type="NCBI Taxonomy" id="358"/>
    <lineage>
        <taxon>Bacteria</taxon>
        <taxon>Pseudomonadati</taxon>
        <taxon>Pseudomonadota</taxon>
        <taxon>Alphaproteobacteria</taxon>
        <taxon>Hyphomicrobiales</taxon>
        <taxon>Rhizobiaceae</taxon>
        <taxon>Rhizobium/Agrobacterium group</taxon>
        <taxon>Agrobacterium</taxon>
        <taxon>Agrobacterium tumefaciens complex</taxon>
    </lineage>
</organism>
<dbReference type="EMBL" id="LXPS01000006">
    <property type="protein sequence ID" value="OAE48367.1"/>
    <property type="molecule type" value="Genomic_DNA"/>
</dbReference>
<dbReference type="SUPFAM" id="SSF53756">
    <property type="entry name" value="UDP-Glycosyltransferase/glycogen phosphorylase"/>
    <property type="match status" value="1"/>
</dbReference>
<protein>
    <submittedName>
        <fullName evidence="1">Uncharacterized protein</fullName>
    </submittedName>
</protein>
<dbReference type="Gene3D" id="3.40.50.2000">
    <property type="entry name" value="Glycogen Phosphorylase B"/>
    <property type="match status" value="1"/>
</dbReference>
<name>A0A176XGI0_AGRTU</name>
<dbReference type="Proteomes" id="UP000077098">
    <property type="component" value="Unassembled WGS sequence"/>
</dbReference>
<evidence type="ECO:0000313" key="2">
    <source>
        <dbReference type="Proteomes" id="UP000077098"/>
    </source>
</evidence>
<evidence type="ECO:0000313" key="1">
    <source>
        <dbReference type="EMBL" id="OAE48367.1"/>
    </source>
</evidence>
<accession>A0A176XGI0</accession>
<gene>
    <name evidence="1" type="ORF">A7J57_22035</name>
</gene>
<sequence>MLDRIDLIHGFNRIPLNPKPFVIGFESHLPRGFGIENSFFFTFMRNQLLNERCRAIVGISEYAKRTFLAQHEETSAYHELAAKLVVRMPSVVLPKDPPAKKQTLPPIRLLFVGNHFARKGGCVALRLAQLSLDAGVPLEIEIISKLEIGRVSWTDPLDESFFDRYRPLLNLPNVRCWGELPNQQVIEKIRQSHFLLLPTFGDSFGYSAIESLTNGTPVIATRQCALPEFIRDGVNGIMLDLPLNDKGEWIHLNSPDRGSKKFEKIHAQEVDRLTEETLRRLKEMLNSPTSFDAMAMNAHETAIQQFDSRLHDTFWDDLYETAVLQPVEAYAPECAHQHHPIDNFET</sequence>
<dbReference type="CDD" id="cd03801">
    <property type="entry name" value="GT4_PimA-like"/>
    <property type="match status" value="1"/>
</dbReference>
<dbReference type="AlphaFoldDB" id="A0A176XGI0"/>
<dbReference type="PANTHER" id="PTHR12526">
    <property type="entry name" value="GLYCOSYLTRANSFERASE"/>
    <property type="match status" value="1"/>
</dbReference>
<dbReference type="Pfam" id="PF13692">
    <property type="entry name" value="Glyco_trans_1_4"/>
    <property type="match status" value="1"/>
</dbReference>
<reference evidence="1 2" key="1">
    <citation type="submission" date="2016-05" db="EMBL/GenBank/DDBJ databases">
        <authorList>
            <person name="Lavstsen T."/>
            <person name="Jespersen J.S."/>
        </authorList>
    </citation>
    <scope>NUCLEOTIDE SEQUENCE [LARGE SCALE GENOMIC DNA]</scope>
    <source>
        <strain evidence="1 2">KCJ1736</strain>
    </source>
</reference>
<comment type="caution">
    <text evidence="1">The sequence shown here is derived from an EMBL/GenBank/DDBJ whole genome shotgun (WGS) entry which is preliminary data.</text>
</comment>